<dbReference type="RefSeq" id="WP_008037271.1">
    <property type="nucleotide sequence ID" value="NZ_JH725147.1"/>
</dbReference>
<dbReference type="OrthoDB" id="7923283at2"/>
<name>J0ZSB9_9HYPH</name>
<keyword evidence="2" id="KW-1185">Reference proteome</keyword>
<dbReference type="AlphaFoldDB" id="J0ZSB9"/>
<accession>J0ZSB9</accession>
<sequence length="139" mass="15458">MIKKTLKEAQQLLLLPATVDEIAEQFSLLSGAMRLPKDMDSNSTAKAYMIALEGYSSFAVRKSVVDIIKGKAKGFNRTFMPSAPELSLYCESLEQSEHLKIKTVERIINAPEEEALIEIISDEKHQQLLKAFKSIGEAA</sequence>
<comment type="caution">
    <text evidence="1">The sequence shown here is derived from an EMBL/GenBank/DDBJ whole genome shotgun (WGS) entry which is preliminary data.</text>
</comment>
<dbReference type="STRING" id="1094558.ME5_00037"/>
<dbReference type="eggNOG" id="ENOG50313WG">
    <property type="taxonomic scope" value="Bacteria"/>
</dbReference>
<dbReference type="EMBL" id="AIMB01000001">
    <property type="protein sequence ID" value="EJF91658.1"/>
    <property type="molecule type" value="Genomic_DNA"/>
</dbReference>
<evidence type="ECO:0000313" key="1">
    <source>
        <dbReference type="EMBL" id="EJF91658.1"/>
    </source>
</evidence>
<gene>
    <name evidence="1" type="ORF">ME5_00037</name>
</gene>
<dbReference type="Proteomes" id="UP000008952">
    <property type="component" value="Unassembled WGS sequence"/>
</dbReference>
<reference evidence="1 2" key="1">
    <citation type="submission" date="2012-03" db="EMBL/GenBank/DDBJ databases">
        <title>The Genome Sequence of Bartonella tamiae Th239.</title>
        <authorList>
            <consortium name="The Broad Institute Genome Sequencing Platform"/>
            <consortium name="The Broad Institute Genome Sequencing Center for Infectious Disease"/>
            <person name="Feldgarden M."/>
            <person name="Kirby J."/>
            <person name="Kosoy M."/>
            <person name="Birtles R."/>
            <person name="Probert W.S."/>
            <person name="Chiaraviglio L."/>
            <person name="Young S.K."/>
            <person name="Zeng Q."/>
            <person name="Gargeya S."/>
            <person name="Fitzgerald M."/>
            <person name="Haas B."/>
            <person name="Abouelleil A."/>
            <person name="Alvarado L."/>
            <person name="Arachchi H.M."/>
            <person name="Berlin A."/>
            <person name="Chapman S.B."/>
            <person name="Gearin G."/>
            <person name="Goldberg J."/>
            <person name="Griggs A."/>
            <person name="Gujja S."/>
            <person name="Hansen M."/>
            <person name="Heiman D."/>
            <person name="Howarth C."/>
            <person name="Larimer J."/>
            <person name="Lui A."/>
            <person name="MacDonald P.J.P."/>
            <person name="McCowen C."/>
            <person name="Montmayeur A."/>
            <person name="Murphy C."/>
            <person name="Neiman D."/>
            <person name="Pearson M."/>
            <person name="Priest M."/>
            <person name="Roberts A."/>
            <person name="Saif S."/>
            <person name="Shea T."/>
            <person name="Sisk P."/>
            <person name="Stolte C."/>
            <person name="Sykes S."/>
            <person name="Wortman J."/>
            <person name="Nusbaum C."/>
            <person name="Birren B."/>
        </authorList>
    </citation>
    <scope>NUCLEOTIDE SEQUENCE [LARGE SCALE GENOMIC DNA]</scope>
    <source>
        <strain evidence="1 2">Th239</strain>
    </source>
</reference>
<dbReference type="PATRIC" id="fig|1094558.3.peg.37"/>
<evidence type="ECO:0000313" key="2">
    <source>
        <dbReference type="Proteomes" id="UP000008952"/>
    </source>
</evidence>
<organism evidence="1 2">
    <name type="scientific">Bartonella tamiae Th239</name>
    <dbReference type="NCBI Taxonomy" id="1094558"/>
    <lineage>
        <taxon>Bacteria</taxon>
        <taxon>Pseudomonadati</taxon>
        <taxon>Pseudomonadota</taxon>
        <taxon>Alphaproteobacteria</taxon>
        <taxon>Hyphomicrobiales</taxon>
        <taxon>Bartonellaceae</taxon>
        <taxon>Bartonella</taxon>
    </lineage>
</organism>
<dbReference type="HOGENOM" id="CLU_1923457_0_0_5"/>
<protein>
    <submittedName>
        <fullName evidence="1">Uncharacterized protein</fullName>
    </submittedName>
</protein>
<proteinExistence type="predicted"/>